<feature type="domain" description="PNPLA" evidence="6">
    <location>
        <begin position="145"/>
        <end position="343"/>
    </location>
</feature>
<evidence type="ECO:0000256" key="2">
    <source>
        <dbReference type="ARBA" id="ARBA00022801"/>
    </source>
</evidence>
<dbReference type="GO" id="GO:0016042">
    <property type="term" value="P:lipid catabolic process"/>
    <property type="evidence" value="ECO:0007669"/>
    <property type="project" value="UniProtKB-KW"/>
</dbReference>
<protein>
    <submittedName>
        <fullName evidence="7">Triacylglycerol lipase</fullName>
        <ecNumber evidence="7">3.1.1.3</ecNumber>
    </submittedName>
</protein>
<evidence type="ECO:0000256" key="3">
    <source>
        <dbReference type="ARBA" id="ARBA00022963"/>
    </source>
</evidence>
<dbReference type="AlphaFoldDB" id="A0AAF0IGF9"/>
<dbReference type="InterPro" id="IPR002641">
    <property type="entry name" value="PNPLA_dom"/>
</dbReference>
<organism evidence="7 8">
    <name type="scientific">Emydomyces testavorans</name>
    <dbReference type="NCBI Taxonomy" id="2070801"/>
    <lineage>
        <taxon>Eukaryota</taxon>
        <taxon>Fungi</taxon>
        <taxon>Dikarya</taxon>
        <taxon>Ascomycota</taxon>
        <taxon>Pezizomycotina</taxon>
        <taxon>Eurotiomycetes</taxon>
        <taxon>Eurotiomycetidae</taxon>
        <taxon>Onygenales</taxon>
        <taxon>Nannizziopsiaceae</taxon>
        <taxon>Emydomyces</taxon>
    </lineage>
</organism>
<evidence type="ECO:0000256" key="5">
    <source>
        <dbReference type="PROSITE-ProRule" id="PRU01161"/>
    </source>
</evidence>
<dbReference type="PANTHER" id="PTHR14226">
    <property type="entry name" value="NEUROPATHY TARGET ESTERASE/SWISS CHEESE D.MELANOGASTER"/>
    <property type="match status" value="1"/>
</dbReference>
<dbReference type="InterPro" id="IPR021771">
    <property type="entry name" value="Triacylglycerol_lipase_N"/>
</dbReference>
<dbReference type="GO" id="GO:0006641">
    <property type="term" value="P:triglyceride metabolic process"/>
    <property type="evidence" value="ECO:0007669"/>
    <property type="project" value="UniProtKB-ARBA"/>
</dbReference>
<dbReference type="CDD" id="cd07229">
    <property type="entry name" value="Pat_TGL3_like"/>
    <property type="match status" value="1"/>
</dbReference>
<comment type="caution">
    <text evidence="5">Lacks conserved residue(s) required for the propagation of feature annotation.</text>
</comment>
<comment type="function">
    <text evidence="1">Probable lipid hydrolase.</text>
</comment>
<dbReference type="SUPFAM" id="SSF52151">
    <property type="entry name" value="FabD/lysophospholipase-like"/>
    <property type="match status" value="1"/>
</dbReference>
<gene>
    <name evidence="7" type="primary">TGL3</name>
    <name evidence="7" type="ORF">PRK78_001096</name>
</gene>
<evidence type="ECO:0000313" key="7">
    <source>
        <dbReference type="EMBL" id="WEW55663.1"/>
    </source>
</evidence>
<keyword evidence="3" id="KW-0442">Lipid degradation</keyword>
<dbReference type="Proteomes" id="UP001219355">
    <property type="component" value="Chromosome 1"/>
</dbReference>
<sequence length="514" mass="58918">MALLRRLKQARTYQEWLDTASALDEIYGLNEWRSQPDSPLYNYQNISARLDALRRGQADDDPLRVCNTIRTGLIRNMVNIAVPGLYDKAFAGTKRLIEQYAVEQTMAVRYLMGLGTSQSHRSGFTAQAKFDFIRGARQGLGRSTLLLQGGSVLGTCHIGVVRTLYYERMLPRVITGTATGAFVAALICIKTNQELELFLDGKGIDLAAFERQRREDKSNLFPILARENGYGWLRSISRQVIRLVDEQYLLGFDLLRECARAILGNITFEEAYAKTKRILNITVAAPRKGGTPNLLNYLTAPNVLIWSAVMASNVSLAAKSPVQMWCKSETGQIVLWEQSADLDLKSWYRFRCSSKESPLRFLPQLFNVNHFIISQARPFIIPLFREEMHRPGGQIRVRTWKIFQCLKQLAKIEIRYRLRQLDALCCLPAFLHRIFLEENIPGSCVVLLPDISLWDLTKIFEKPSREGLKYWILKGERGVWPSMNALKVRCVLEMELENAYQELTRRQDNELLTW</sequence>
<dbReference type="PANTHER" id="PTHR14226:SF44">
    <property type="entry name" value="TRIACYLGLYCEROL LIPASE 3"/>
    <property type="match status" value="1"/>
</dbReference>
<dbReference type="InterPro" id="IPR016035">
    <property type="entry name" value="Acyl_Trfase/lysoPLipase"/>
</dbReference>
<evidence type="ECO:0000313" key="8">
    <source>
        <dbReference type="Proteomes" id="UP001219355"/>
    </source>
</evidence>
<reference evidence="7" key="1">
    <citation type="submission" date="2023-03" db="EMBL/GenBank/DDBJ databases">
        <title>Emydomyces testavorans Genome Sequence.</title>
        <authorList>
            <person name="Hoyer L."/>
        </authorList>
    </citation>
    <scope>NUCLEOTIDE SEQUENCE</scope>
    <source>
        <strain evidence="7">16-2883</strain>
    </source>
</reference>
<dbReference type="EMBL" id="CP120627">
    <property type="protein sequence ID" value="WEW55663.1"/>
    <property type="molecule type" value="Genomic_DNA"/>
</dbReference>
<accession>A0AAF0IGF9</accession>
<dbReference type="GO" id="GO:0004806">
    <property type="term" value="F:triacylglycerol lipase activity"/>
    <property type="evidence" value="ECO:0007669"/>
    <property type="project" value="UniProtKB-EC"/>
</dbReference>
<dbReference type="Pfam" id="PF01734">
    <property type="entry name" value="Patatin"/>
    <property type="match status" value="1"/>
</dbReference>
<evidence type="ECO:0000259" key="6">
    <source>
        <dbReference type="PROSITE" id="PS51635"/>
    </source>
</evidence>
<dbReference type="Gene3D" id="3.40.1090.10">
    <property type="entry name" value="Cytosolic phospholipase A2 catalytic domain"/>
    <property type="match status" value="1"/>
</dbReference>
<dbReference type="EC" id="3.1.1.3" evidence="7"/>
<proteinExistence type="predicted"/>
<keyword evidence="2 7" id="KW-0378">Hydrolase</keyword>
<name>A0AAF0IGF9_9EURO</name>
<evidence type="ECO:0000256" key="4">
    <source>
        <dbReference type="ARBA" id="ARBA00023098"/>
    </source>
</evidence>
<dbReference type="InterPro" id="IPR050301">
    <property type="entry name" value="NTE"/>
</dbReference>
<dbReference type="Pfam" id="PF11815">
    <property type="entry name" value="DUF3336"/>
    <property type="match status" value="1"/>
</dbReference>
<dbReference type="PROSITE" id="PS51635">
    <property type="entry name" value="PNPLA"/>
    <property type="match status" value="1"/>
</dbReference>
<keyword evidence="8" id="KW-1185">Reference proteome</keyword>
<evidence type="ECO:0000256" key="1">
    <source>
        <dbReference type="ARBA" id="ARBA00002682"/>
    </source>
</evidence>
<keyword evidence="4" id="KW-0443">Lipid metabolism</keyword>